<evidence type="ECO:0000313" key="1">
    <source>
        <dbReference type="EMBL" id="AGR46869.1"/>
    </source>
</evidence>
<sequence length="76" mass="8501">MTNVIDFTTKSSRKGVASVPVKGDLFDQMLASEIETVLKATGLPDGESAIKFVSDFYRKYPALVEYARSQENLLRR</sequence>
<keyword evidence="2" id="KW-1185">Reference proteome</keyword>
<dbReference type="OrthoDB" id="35620at10239"/>
<evidence type="ECO:0000313" key="2">
    <source>
        <dbReference type="Proteomes" id="UP000015092"/>
    </source>
</evidence>
<gene>
    <name evidence="1" type="ORF">JL_203</name>
</gene>
<protein>
    <submittedName>
        <fullName evidence="1">Uncharacterized protein</fullName>
    </submittedName>
</protein>
<dbReference type="Proteomes" id="UP000015092">
    <property type="component" value="Segment"/>
</dbReference>
<name>S5MAR9_9CAUD</name>
<reference evidence="1 2" key="1">
    <citation type="journal article" date="2014" name="Genome Announc.">
        <title>Genome Sequences of Three Novel Bacillus cereus Bacteriophages.</title>
        <authorList>
            <person name="Grose J.H."/>
            <person name="Jensen J.D."/>
            <person name="Merrill B.D."/>
            <person name="Fisher J.N."/>
            <person name="Burnett S.H."/>
            <person name="Breakwell D.P."/>
        </authorList>
    </citation>
    <scope>NUCLEOTIDE SEQUENCE [LARGE SCALE GENOMIC DNA]</scope>
</reference>
<dbReference type="KEGG" id="vg:26642321"/>
<accession>S5MAR9</accession>
<dbReference type="GeneID" id="26642321"/>
<dbReference type="EMBL" id="KC595512">
    <property type="protein sequence ID" value="AGR46869.1"/>
    <property type="molecule type" value="Genomic_DNA"/>
</dbReference>
<dbReference type="RefSeq" id="YP_009215979.1">
    <property type="nucleotide sequence ID" value="NC_028982.1"/>
</dbReference>
<organism evidence="1 2">
    <name type="scientific">Bacillus phage JL</name>
    <dbReference type="NCBI Taxonomy" id="1296655"/>
    <lineage>
        <taxon>Viruses</taxon>
        <taxon>Duplodnaviria</taxon>
        <taxon>Heunggongvirae</taxon>
        <taxon>Uroviricota</taxon>
        <taxon>Caudoviricetes</taxon>
        <taxon>Herelleviridae</taxon>
        <taxon>Spounavirinae</taxon>
        <taxon>Siminovitchvirus</taxon>
        <taxon>Siminovitchvirus JL</taxon>
    </lineage>
</organism>
<proteinExistence type="predicted"/>